<name>U5BNB1_9BACT</name>
<proteinExistence type="predicted"/>
<reference evidence="1 2" key="1">
    <citation type="journal article" date="2013" name="Genome Announc.">
        <title>Draft Genome Sequence of the Psychrophilic and Alkaliphilic Rhodonellum psychrophilum Strain GCM71T.</title>
        <authorList>
            <person name="Hauptmann A.L."/>
            <person name="Glaring M.A."/>
            <person name="Hallin P.F."/>
            <person name="Prieme A."/>
            <person name="Stougaard P."/>
        </authorList>
    </citation>
    <scope>NUCLEOTIDE SEQUENCE [LARGE SCALE GENOMIC DNA]</scope>
    <source>
        <strain evidence="1 2">GCM71</strain>
    </source>
</reference>
<protein>
    <submittedName>
        <fullName evidence="1">Uncharacterized protein</fullName>
    </submittedName>
</protein>
<sequence>MLFKPTGNKNQNHSLILDREIRFGDFQRMLDITKKDIKNREMRPMEMIGLIFVSLPPTWQIQKISIANS</sequence>
<dbReference type="EMBL" id="AWXR01000034">
    <property type="protein sequence ID" value="ERM82030.1"/>
    <property type="molecule type" value="Genomic_DNA"/>
</dbReference>
<accession>U5BNB1</accession>
<dbReference type="Proteomes" id="UP000016843">
    <property type="component" value="Unassembled WGS sequence"/>
</dbReference>
<evidence type="ECO:0000313" key="2">
    <source>
        <dbReference type="Proteomes" id="UP000016843"/>
    </source>
</evidence>
<comment type="caution">
    <text evidence="1">The sequence shown here is derived from an EMBL/GenBank/DDBJ whole genome shotgun (WGS) entry which is preliminary data.</text>
</comment>
<organism evidence="1 2">
    <name type="scientific">Rhodonellum psychrophilum GCM71 = DSM 17998</name>
    <dbReference type="NCBI Taxonomy" id="1123057"/>
    <lineage>
        <taxon>Bacteria</taxon>
        <taxon>Pseudomonadati</taxon>
        <taxon>Bacteroidota</taxon>
        <taxon>Cytophagia</taxon>
        <taxon>Cytophagales</taxon>
        <taxon>Cytophagaceae</taxon>
        <taxon>Rhodonellum</taxon>
    </lineage>
</organism>
<gene>
    <name evidence="1" type="ORF">P872_08610</name>
</gene>
<keyword evidence="2" id="KW-1185">Reference proteome</keyword>
<dbReference type="AlphaFoldDB" id="U5BNB1"/>
<evidence type="ECO:0000313" key="1">
    <source>
        <dbReference type="EMBL" id="ERM82030.1"/>
    </source>
</evidence>